<sequence>MNKLFPFVPVHAVEQLAQGMISRKQYMPASPPYFFSESLRSQFASDVKEAADASRITAAQRDWLTRLADTEGPTLPDSALPRVDKLVLSGTRVQLAELAGALLISDPVDSDAPVFLSTLLLGIESFDSRVSLLAALKKRFPELDFESVEIDAEHVQTPLFETQARLIMIQQAAHLESLSGQLHALPDLQRVLGQGLSARLQALSPEFHVDVVSHPVQLVDTANSMSIVGVQRLDEVVLDEYVSRTLPTGLKRQYLDARGRMLSDGQVQRCTNAISQTIKNAVGTYEQSLTDFWASTRSDGQAVRDVCVQALTESFRQHLLSSRSNGSLSTAEFRRLRCLIPSCGTSPQSESIRLRRLSVVVGSNEPVKLTGLFMIDFEQGEPSGVYLYSFLRGFRHFADSNQVQAYLSDGQGRSDLLLFSSLNDQPLIEAPGQVELHSEAITAALFPHCLDLIIALQKRSLRYTLGLATLGHARTPVRVDDALDIRVLLDVRLTGLHGPGRWRSGESAFERIWQTSTAVVHDVSFESVGTWAGKLEKMELLFREVSLLHPGVDGCMRSALNFYLALVGDADLDSRELRVASLSSDEDSMPLLSWALGRACGHSSGALTGALVVGGERPPSPRSLAQSLPVTIIEEMVNCVLADFASRYERQIDEFYTHQTRYLNTYVKPGAVMRLVREYGLRLELTMQRRLGKVSGPALDSLEQVLNRPLPALRQELGQARVEAYTVSARYGSPERRITLPNMFVLCKPQQGDHPASWSPTHGLRSFDSPEALKAQIALEMTSLPITGLRGLLSEPDRQAMLEYLNGTSAPDVRIDLQLISGHFIEALQGQEIERQQRTITSFYQQAVERQLTPTVFSHLLNSVERDDTNRHALNHLGVIIQSVVYQTIVPQWISDASTQGQVVLIDILQRFYVTCVAQKDFLFGIPSLYEYSRRQLILRLMHDFPEQAIEPGDITVTLTHYIPAPVPPGQINALPAATERVSESLVEYAVNRFMSRQDGVLTLAANNGKTLDPSLTAAYVRDMADSLDVAKGYRRLLGSKLVESDPEYLTRKKLFSEQMPATGLLSAFTSTLRKELSEDAFVFINHVLNMPDGLARLPAMGREVMISPLCLLPATEGWAPTTVINTYIIGPAEPSSTTPGPWVLYAPLNGDFVFREYANRDGLLNDIRTSESFQAFILDRIEPDQRKIFDNGGFMEPHLPFSVESSFDLPLERPQPVTLQVRPYKGNALDLLFEGTLQSLTLQVQQQTVTSDELRSTATRYLFGLAAEQVMALLPGRLGALVGVLQGQSLLSRSAASAGEQHWGQAVAEFMAALCMLISSGLNVQIDGTSNLDDDAGDQSAHLEPEAEEEEPGEVPPFPEFSWSNNSLTQQIRTRLRQFEVHDVALESLHKDELFNTYNDPVSGKKYAAIDGNAYELRSDRDGWFIASKDVAGPPVVLDKDQRWRLDLQMGLKGGGGIVTRLKNSQLDISIDEALAVDSSGMLEIRRTFRGMALAIEEGHAQAQRYLENCLDNLRLRLPESSVDSRAQKIVGEFFGTGSPDARTYDVVRQSVTKLYNALMDPTLSPIDSPRFVVGVNRVGREDCSAFVFEADPQKRIFLTEQFFRLPAYRFKMKAMRSGSFHFGAHYRAAILIHELSHQVLKTEDIAYVDSQAPFADLLEDTAGYRLRIRNQQIALQQKVLSYQTDRSQLFKQLEDGLWRDLKRADGDGKKTILHITGKKTLDEARDVFYANVDKRTDIMLSNADSLTLLVTLLGRERFAR</sequence>
<dbReference type="PATRIC" id="fig|55398.3.peg.2244"/>
<feature type="region of interest" description="Disordered" evidence="1">
    <location>
        <begin position="1330"/>
        <end position="1362"/>
    </location>
</feature>
<evidence type="ECO:0000313" key="3">
    <source>
        <dbReference type="EMBL" id="KPY49200.1"/>
    </source>
</evidence>
<reference evidence="3 4" key="1">
    <citation type="submission" date="2015-09" db="EMBL/GenBank/DDBJ databases">
        <title>Genome announcement of multiple Pseudomonas syringae strains.</title>
        <authorList>
            <person name="Thakur S."/>
            <person name="Wang P.W."/>
            <person name="Gong Y."/>
            <person name="Weir B.S."/>
            <person name="Guttman D.S."/>
        </authorList>
    </citation>
    <scope>NUCLEOTIDE SEQUENCE [LARGE SCALE GENOMIC DNA]</scope>
    <source>
        <strain evidence="3 4">ICMP3882</strain>
    </source>
</reference>
<dbReference type="InterPro" id="IPR024079">
    <property type="entry name" value="MetalloPept_cat_dom_sf"/>
</dbReference>
<feature type="domain" description="Dermonecrotic toxin N-terminal" evidence="2">
    <location>
        <begin position="184"/>
        <end position="408"/>
    </location>
</feature>
<dbReference type="Proteomes" id="UP000050554">
    <property type="component" value="Unassembled WGS sequence"/>
</dbReference>
<dbReference type="Gene3D" id="3.40.390.10">
    <property type="entry name" value="Collagenase (Catalytic Domain)"/>
    <property type="match status" value="1"/>
</dbReference>
<evidence type="ECO:0000256" key="1">
    <source>
        <dbReference type="SAM" id="MobiDB-lite"/>
    </source>
</evidence>
<feature type="domain" description="Dermonecrotic toxin N-terminal" evidence="2">
    <location>
        <begin position="584"/>
        <end position="778"/>
    </location>
</feature>
<dbReference type="InterPro" id="IPR046673">
    <property type="entry name" value="ToxA_N"/>
</dbReference>
<accession>A0A0N8SQH4</accession>
<dbReference type="Pfam" id="PF20178">
    <property type="entry name" value="ToxA_N"/>
    <property type="match status" value="3"/>
</dbReference>
<comment type="caution">
    <text evidence="3">The sequence shown here is derived from an EMBL/GenBank/DDBJ whole genome shotgun (WGS) entry which is preliminary data.</text>
</comment>
<name>A0A0N8SQH4_PSESI</name>
<protein>
    <recommendedName>
        <fullName evidence="2">Dermonecrotic toxin N-terminal domain-containing protein</fullName>
    </recommendedName>
</protein>
<dbReference type="EMBL" id="LJRF01000065">
    <property type="protein sequence ID" value="KPY49200.1"/>
    <property type="molecule type" value="Genomic_DNA"/>
</dbReference>
<proteinExistence type="predicted"/>
<gene>
    <name evidence="3" type="ORF">ALO47_04772</name>
</gene>
<organism evidence="3 4">
    <name type="scientific">Pseudomonas syringae pv. ribicola</name>
    <dbReference type="NCBI Taxonomy" id="55398"/>
    <lineage>
        <taxon>Bacteria</taxon>
        <taxon>Pseudomonadati</taxon>
        <taxon>Pseudomonadota</taxon>
        <taxon>Gammaproteobacteria</taxon>
        <taxon>Pseudomonadales</taxon>
        <taxon>Pseudomonadaceae</taxon>
        <taxon>Pseudomonas</taxon>
    </lineage>
</organism>
<evidence type="ECO:0000313" key="4">
    <source>
        <dbReference type="Proteomes" id="UP000050554"/>
    </source>
</evidence>
<dbReference type="GO" id="GO:0008237">
    <property type="term" value="F:metallopeptidase activity"/>
    <property type="evidence" value="ECO:0007669"/>
    <property type="project" value="InterPro"/>
</dbReference>
<feature type="domain" description="Dermonecrotic toxin N-terminal" evidence="2">
    <location>
        <begin position="973"/>
        <end position="1182"/>
    </location>
</feature>
<evidence type="ECO:0000259" key="2">
    <source>
        <dbReference type="Pfam" id="PF20178"/>
    </source>
</evidence>